<proteinExistence type="inferred from homology"/>
<evidence type="ECO:0000256" key="3">
    <source>
        <dbReference type="ARBA" id="ARBA00022692"/>
    </source>
</evidence>
<protein>
    <recommendedName>
        <fullName evidence="8">Protein sym1</fullName>
    </recommendedName>
</protein>
<comment type="similarity">
    <text evidence="2 6">Belongs to the peroxisomal membrane protein PXMP2/4 family.</text>
</comment>
<dbReference type="Proteomes" id="UP000023758">
    <property type="component" value="Unassembled WGS sequence"/>
</dbReference>
<dbReference type="EMBL" id="KK207830">
    <property type="protein sequence ID" value="EZF53262.1"/>
    <property type="molecule type" value="Genomic_DNA"/>
</dbReference>
<dbReference type="OrthoDB" id="10267969at2759"/>
<dbReference type="HOGENOM" id="CLU_049109_8_0_1"/>
<evidence type="ECO:0000256" key="6">
    <source>
        <dbReference type="RuleBase" id="RU363053"/>
    </source>
</evidence>
<keyword evidence="3 6" id="KW-0812">Transmembrane</keyword>
<feature type="transmembrane region" description="Helical" evidence="6">
    <location>
        <begin position="172"/>
        <end position="189"/>
    </location>
</feature>
<dbReference type="PANTHER" id="PTHR11266:SF50">
    <property type="entry name" value="VACUOLAR MEMBRANE PROTEIN YOR292C"/>
    <property type="match status" value="1"/>
</dbReference>
<feature type="transmembrane region" description="Helical" evidence="6">
    <location>
        <begin position="24"/>
        <end position="42"/>
    </location>
</feature>
<dbReference type="GO" id="GO:0005739">
    <property type="term" value="C:mitochondrion"/>
    <property type="evidence" value="ECO:0007669"/>
    <property type="project" value="TreeGrafter"/>
</dbReference>
<dbReference type="GO" id="GO:0016020">
    <property type="term" value="C:membrane"/>
    <property type="evidence" value="ECO:0007669"/>
    <property type="project" value="UniProtKB-SubCell"/>
</dbReference>
<keyword evidence="5 6" id="KW-0472">Membrane</keyword>
<reference evidence="7" key="1">
    <citation type="submission" date="2014-02" db="EMBL/GenBank/DDBJ databases">
        <title>The Genome Sequence of Trichophyton rubrum (morphotype fischeri) CBS 288.86.</title>
        <authorList>
            <consortium name="The Broad Institute Genomics Platform"/>
            <person name="Cuomo C.A."/>
            <person name="White T.C."/>
            <person name="Graser Y."/>
            <person name="Martinez-Rossi N."/>
            <person name="Heitman J."/>
            <person name="Young S.K."/>
            <person name="Zeng Q."/>
            <person name="Gargeya S."/>
            <person name="Abouelleil A."/>
            <person name="Alvarado L."/>
            <person name="Chapman S.B."/>
            <person name="Gainer-Dewar J."/>
            <person name="Goldberg J."/>
            <person name="Griggs A."/>
            <person name="Gujja S."/>
            <person name="Hansen M."/>
            <person name="Howarth C."/>
            <person name="Imamovic A."/>
            <person name="Larimer J."/>
            <person name="Martinez D."/>
            <person name="Murphy C."/>
            <person name="Pearson M.D."/>
            <person name="Persinoti G."/>
            <person name="Poon T."/>
            <person name="Priest M."/>
            <person name="Roberts A.D."/>
            <person name="Saif S."/>
            <person name="Shea T.D."/>
            <person name="Sykes S.N."/>
            <person name="Wortman J."/>
            <person name="Nusbaum C."/>
            <person name="Birren B."/>
        </authorList>
    </citation>
    <scope>NUCLEOTIDE SEQUENCE [LARGE SCALE GENOMIC DNA]</scope>
    <source>
        <strain evidence="7">CBS 288.86</strain>
    </source>
</reference>
<evidence type="ECO:0000313" key="7">
    <source>
        <dbReference type="EMBL" id="EZF53262.1"/>
    </source>
</evidence>
<accession>A0A022W4I1</accession>
<name>A0A022W4I1_TRIRU</name>
<evidence type="ECO:0000256" key="5">
    <source>
        <dbReference type="ARBA" id="ARBA00023136"/>
    </source>
</evidence>
<evidence type="ECO:0000256" key="2">
    <source>
        <dbReference type="ARBA" id="ARBA00006824"/>
    </source>
</evidence>
<dbReference type="PANTHER" id="PTHR11266">
    <property type="entry name" value="PEROXISOMAL MEMBRANE PROTEIN 2, PXMP2 MPV17"/>
    <property type="match status" value="1"/>
</dbReference>
<dbReference type="InterPro" id="IPR007248">
    <property type="entry name" value="Mpv17_PMP22"/>
</dbReference>
<dbReference type="Pfam" id="PF04117">
    <property type="entry name" value="Mpv17_PMP22"/>
    <property type="match status" value="1"/>
</dbReference>
<organism evidence="7">
    <name type="scientific">Trichophyton rubrum CBS 288.86</name>
    <dbReference type="NCBI Taxonomy" id="1215330"/>
    <lineage>
        <taxon>Eukaryota</taxon>
        <taxon>Fungi</taxon>
        <taxon>Dikarya</taxon>
        <taxon>Ascomycota</taxon>
        <taxon>Pezizomycotina</taxon>
        <taxon>Eurotiomycetes</taxon>
        <taxon>Eurotiomycetidae</taxon>
        <taxon>Onygenales</taxon>
        <taxon>Arthrodermataceae</taxon>
        <taxon>Trichophyton</taxon>
    </lineage>
</organism>
<dbReference type="AlphaFoldDB" id="A0A022W4I1"/>
<gene>
    <name evidence="7" type="ORF">H103_03939</name>
</gene>
<evidence type="ECO:0008006" key="8">
    <source>
        <dbReference type="Google" id="ProtNLM"/>
    </source>
</evidence>
<keyword evidence="4 6" id="KW-1133">Transmembrane helix</keyword>
<evidence type="ECO:0000256" key="4">
    <source>
        <dbReference type="ARBA" id="ARBA00022989"/>
    </source>
</evidence>
<evidence type="ECO:0000256" key="1">
    <source>
        <dbReference type="ARBA" id="ARBA00004141"/>
    </source>
</evidence>
<sequence>MINQSKWGLLRALDSRYIYGRVPLLHAIIFLIEIAVTMRLIAKFNTYYAQNPVLTTMVTNAVLGGIADTVAQSISAISARCKELPRHRDTTSFISIDLQDLEKEKPPAVGELNFYRRRPAPFDFERLTRFMAYGFFMAPIQHRWFSFLSHIFPVTQSHATIPALKRVAMDQLIFAPIGLACFFTFMTVAEGGGRRALSRKFEDVYLPTLKANFVLWPAVQIMNFRLIPIQFQIPFVSSVGIAWTAYLSLTNSAEEE</sequence>
<comment type="subcellular location">
    <subcellularLocation>
        <location evidence="1">Membrane</location>
        <topology evidence="1">Multi-pass membrane protein</topology>
    </subcellularLocation>
</comment>